<dbReference type="InterPro" id="IPR006103">
    <property type="entry name" value="Glyco_hydro_2_cat"/>
</dbReference>
<dbReference type="EC" id="3.2.1.23" evidence="6"/>
<accession>A0A7K0FU86</accession>
<name>A0A7K0FU86_9SPHI</name>
<evidence type="ECO:0000256" key="12">
    <source>
        <dbReference type="SAM" id="SignalP"/>
    </source>
</evidence>
<dbReference type="InterPro" id="IPR011013">
    <property type="entry name" value="Gal_mutarotase_sf_dom"/>
</dbReference>
<dbReference type="PROSITE" id="PS00608">
    <property type="entry name" value="GLYCOSYL_HYDROL_F2_2"/>
    <property type="match status" value="1"/>
</dbReference>
<feature type="chain" id="PRO_5029571828" description="Beta-galactosidase" evidence="12">
    <location>
        <begin position="23"/>
        <end position="1048"/>
    </location>
</feature>
<dbReference type="GO" id="GO:0030246">
    <property type="term" value="F:carbohydrate binding"/>
    <property type="evidence" value="ECO:0007669"/>
    <property type="project" value="InterPro"/>
</dbReference>
<comment type="caution">
    <text evidence="14">The sequence shown here is derived from an EMBL/GenBank/DDBJ whole genome shotgun (WGS) entry which is preliminary data.</text>
</comment>
<dbReference type="InterPro" id="IPR006104">
    <property type="entry name" value="Glyco_hydro_2_N"/>
</dbReference>
<dbReference type="PRINTS" id="PR00132">
    <property type="entry name" value="GLHYDRLASE2"/>
</dbReference>
<dbReference type="SUPFAM" id="SSF74650">
    <property type="entry name" value="Galactose mutarotase-like"/>
    <property type="match status" value="1"/>
</dbReference>
<protein>
    <recommendedName>
        <fullName evidence="7">Beta-galactosidase</fullName>
        <ecNumber evidence="6">3.2.1.23</ecNumber>
    </recommendedName>
    <alternativeName>
        <fullName evidence="11">Lactase</fullName>
    </alternativeName>
</protein>
<comment type="subunit">
    <text evidence="5">Monomer.</text>
</comment>
<organism evidence="14 15">
    <name type="scientific">Pedobacter petrophilus</name>
    <dbReference type="NCBI Taxonomy" id="1908241"/>
    <lineage>
        <taxon>Bacteria</taxon>
        <taxon>Pseudomonadati</taxon>
        <taxon>Bacteroidota</taxon>
        <taxon>Sphingobacteriia</taxon>
        <taxon>Sphingobacteriales</taxon>
        <taxon>Sphingobacteriaceae</taxon>
        <taxon>Pedobacter</taxon>
    </lineage>
</organism>
<proteinExistence type="inferred from homology"/>
<dbReference type="SUPFAM" id="SSF49303">
    <property type="entry name" value="beta-Galactosidase/glucuronidase domain"/>
    <property type="match status" value="2"/>
</dbReference>
<evidence type="ECO:0000259" key="13">
    <source>
        <dbReference type="SMART" id="SM01038"/>
    </source>
</evidence>
<dbReference type="Proteomes" id="UP000487757">
    <property type="component" value="Unassembled WGS sequence"/>
</dbReference>
<evidence type="ECO:0000256" key="6">
    <source>
        <dbReference type="ARBA" id="ARBA00012756"/>
    </source>
</evidence>
<sequence>MSLRTKIAAVSLAVLFSHQVHAQNNDWENPGLVDQGKEKAHVTFMLFDNQKDVIEDDYSKSPYYKSLNGSWKFNYVDKHENRRADFFNTNLDDSGWANIPVPSNWELNGFGIPIYTNITYPYPKNPPFIGGNNPVGTYRKTFTVPENWEGKETIIHFGSISGCAFIYLNGKKVGMTKASKTPAEFDITPFLKTGTNILAVQVFRWSDGSYLEDQDFWRLSGIERNVYLYAMPKQTVWDFFLKGDLDQNYTDGLFTADVDVRKFAKQNPAGGSITVSLLDKSGKTVFTRKQAFNANADSIQTIKFSGTIKNPLKWNAEQPDLYDCVIALADAKGKQTAVTGAKVGFRKVEIKNAQLLVNGVATYVHGVNRHEHDDVTGHTTTKALMLKDIRLMKEFNINAVRLSHYPNDPLWYKLCDEYGLYLVDEANIETHGMGAEWQSAFDKSKHPAYLPEWAAAHVDRTVRMVERDKNHASIIIWSLGNECGNGPVFHDNYKWIKQRDNTRPVQFEQAGEDWNTDIVCPMYPGIGSMKKYANDQTKTRPYIMCEYAHAMGNSSGNFQEYFDIIRSSKHMQGGFIWDWVDQGIKTKDANGKTFWAYGGDLGGFYWQNDENFCANGLVSADRTPHPGLSEVKKVYQNILFTSTAIAKGNLTIENLFDFTNLDQYHFKWVLMSNGKMVKEGAFEVNLNPHTKKDIKLNLPAFKSVAGTEYFLNVYAYRKNASAMLPAGFEVANEQFFYGGNFFAKAYQNTSRLSVTTDGNKLSFTAGDVSGEFDTKYGRFIRYSKKDGNNFNRFPEPYFWRAPTDNDFGNNMPQRLGIWRSAHESRKLIAVNVAKQTDSGLLINVNYMLNSVAVPYVVNYLIQNDGSVKVTATMDLGARDLPELPRFGMRTELPQSYQNLKYYGRGPYENYSDRNFASLVGLYEDQVENQFYKGYIRPQESGNKTDVRWLSLTANDGSGLLIEGAQPISFTAINHSTEDLDPGLTKKQQHPTNLPVRNNVYLNIDLKQRGVGGDDSWGAYPHAQYRLTDQKYSYSYTIKLLGNFNPDAR</sequence>
<dbReference type="InterPro" id="IPR017853">
    <property type="entry name" value="GH"/>
</dbReference>
<dbReference type="Pfam" id="PF02929">
    <property type="entry name" value="Bgal_small_N"/>
    <property type="match status" value="1"/>
</dbReference>
<dbReference type="OrthoDB" id="9801077at2"/>
<dbReference type="Gene3D" id="2.70.98.10">
    <property type="match status" value="1"/>
</dbReference>
<dbReference type="Gene3D" id="2.60.120.260">
    <property type="entry name" value="Galactose-binding domain-like"/>
    <property type="match status" value="1"/>
</dbReference>
<evidence type="ECO:0000256" key="7">
    <source>
        <dbReference type="ARBA" id="ARBA00013303"/>
    </source>
</evidence>
<dbReference type="SUPFAM" id="SSF49785">
    <property type="entry name" value="Galactose-binding domain-like"/>
    <property type="match status" value="1"/>
</dbReference>
<dbReference type="Gene3D" id="2.60.40.10">
    <property type="entry name" value="Immunoglobulins"/>
    <property type="match status" value="2"/>
</dbReference>
<dbReference type="InterPro" id="IPR006102">
    <property type="entry name" value="Ig-like_GH2"/>
</dbReference>
<dbReference type="InterPro" id="IPR023232">
    <property type="entry name" value="Glyco_hydro_2_AS"/>
</dbReference>
<keyword evidence="9" id="KW-0106">Calcium</keyword>
<dbReference type="FunFam" id="3.20.20.80:FF:000018">
    <property type="entry name" value="Beta-galactosidase"/>
    <property type="match status" value="1"/>
</dbReference>
<evidence type="ECO:0000256" key="10">
    <source>
        <dbReference type="ARBA" id="ARBA00023295"/>
    </source>
</evidence>
<evidence type="ECO:0000256" key="9">
    <source>
        <dbReference type="ARBA" id="ARBA00022837"/>
    </source>
</evidence>
<evidence type="ECO:0000313" key="14">
    <source>
        <dbReference type="EMBL" id="MRX74509.1"/>
    </source>
</evidence>
<dbReference type="GO" id="GO:0005990">
    <property type="term" value="P:lactose catabolic process"/>
    <property type="evidence" value="ECO:0007669"/>
    <property type="project" value="TreeGrafter"/>
</dbReference>
<dbReference type="Pfam" id="PF00703">
    <property type="entry name" value="Glyco_hydro_2"/>
    <property type="match status" value="1"/>
</dbReference>
<dbReference type="Pfam" id="PF02837">
    <property type="entry name" value="Glyco_hydro_2_N"/>
    <property type="match status" value="1"/>
</dbReference>
<evidence type="ECO:0000256" key="4">
    <source>
        <dbReference type="ARBA" id="ARBA00007401"/>
    </source>
</evidence>
<keyword evidence="15" id="KW-1185">Reference proteome</keyword>
<dbReference type="PANTHER" id="PTHR46323:SF2">
    <property type="entry name" value="BETA-GALACTOSIDASE"/>
    <property type="match status" value="1"/>
</dbReference>
<dbReference type="RefSeq" id="WP_154278679.1">
    <property type="nucleotide sequence ID" value="NZ_JBHUJQ010000001.1"/>
</dbReference>
<evidence type="ECO:0000256" key="5">
    <source>
        <dbReference type="ARBA" id="ARBA00011245"/>
    </source>
</evidence>
<dbReference type="SUPFAM" id="SSF51445">
    <property type="entry name" value="(Trans)glycosidases"/>
    <property type="match status" value="1"/>
</dbReference>
<dbReference type="SMART" id="SM01038">
    <property type="entry name" value="Bgal_small_N"/>
    <property type="match status" value="1"/>
</dbReference>
<dbReference type="InterPro" id="IPR050347">
    <property type="entry name" value="Bact_Beta-galactosidase"/>
</dbReference>
<comment type="cofactor">
    <cofactor evidence="3">
        <name>Na(+)</name>
        <dbReference type="ChEBI" id="CHEBI:29101"/>
    </cofactor>
</comment>
<dbReference type="InterPro" id="IPR014718">
    <property type="entry name" value="GH-type_carb-bd"/>
</dbReference>
<dbReference type="InterPro" id="IPR008979">
    <property type="entry name" value="Galactose-bd-like_sf"/>
</dbReference>
<reference evidence="14 15" key="1">
    <citation type="submission" date="2019-11" db="EMBL/GenBank/DDBJ databases">
        <title>Pedobacter petrophilus genome.</title>
        <authorList>
            <person name="Feldbauer M.J."/>
            <person name="Newman J.D."/>
        </authorList>
    </citation>
    <scope>NUCLEOTIDE SEQUENCE [LARGE SCALE GENOMIC DNA]</scope>
    <source>
        <strain evidence="14 15">LMG 29686</strain>
    </source>
</reference>
<dbReference type="PANTHER" id="PTHR46323">
    <property type="entry name" value="BETA-GALACTOSIDASE"/>
    <property type="match status" value="1"/>
</dbReference>
<comment type="cofactor">
    <cofactor evidence="2">
        <name>Ca(2+)</name>
        <dbReference type="ChEBI" id="CHEBI:29108"/>
    </cofactor>
</comment>
<dbReference type="GO" id="GO:0004565">
    <property type="term" value="F:beta-galactosidase activity"/>
    <property type="evidence" value="ECO:0007669"/>
    <property type="project" value="UniProtKB-EC"/>
</dbReference>
<gene>
    <name evidence="14" type="ORF">GJU39_00285</name>
</gene>
<dbReference type="InterPro" id="IPR013783">
    <property type="entry name" value="Ig-like_fold"/>
</dbReference>
<feature type="signal peptide" evidence="12">
    <location>
        <begin position="1"/>
        <end position="22"/>
    </location>
</feature>
<keyword evidence="12" id="KW-0732">Signal</keyword>
<evidence type="ECO:0000313" key="15">
    <source>
        <dbReference type="Proteomes" id="UP000487757"/>
    </source>
</evidence>
<dbReference type="InterPro" id="IPR006101">
    <property type="entry name" value="Glyco_hydro_2"/>
</dbReference>
<dbReference type="Pfam" id="PF16353">
    <property type="entry name" value="LacZ_4"/>
    <property type="match status" value="1"/>
</dbReference>
<evidence type="ECO:0000256" key="8">
    <source>
        <dbReference type="ARBA" id="ARBA00022801"/>
    </source>
</evidence>
<dbReference type="EMBL" id="WKKH01000001">
    <property type="protein sequence ID" value="MRX74509.1"/>
    <property type="molecule type" value="Genomic_DNA"/>
</dbReference>
<dbReference type="InterPro" id="IPR032312">
    <property type="entry name" value="LacZ_4"/>
</dbReference>
<comment type="catalytic activity">
    <reaction evidence="1">
        <text>Hydrolysis of terminal non-reducing beta-D-galactose residues in beta-D-galactosides.</text>
        <dbReference type="EC" id="3.2.1.23"/>
    </reaction>
</comment>
<dbReference type="Gene3D" id="3.20.20.80">
    <property type="entry name" value="Glycosidases"/>
    <property type="match status" value="1"/>
</dbReference>
<keyword evidence="10" id="KW-0326">Glycosidase</keyword>
<comment type="similarity">
    <text evidence="4">Belongs to the glycosyl hydrolase 2 family.</text>
</comment>
<dbReference type="Pfam" id="PF02836">
    <property type="entry name" value="Glyco_hydro_2_C"/>
    <property type="match status" value="1"/>
</dbReference>
<keyword evidence="8" id="KW-0378">Hydrolase</keyword>
<dbReference type="InterPro" id="IPR004199">
    <property type="entry name" value="B-gal_small/dom_5"/>
</dbReference>
<evidence type="ECO:0000256" key="11">
    <source>
        <dbReference type="ARBA" id="ARBA00032230"/>
    </source>
</evidence>
<evidence type="ECO:0000256" key="2">
    <source>
        <dbReference type="ARBA" id="ARBA00001913"/>
    </source>
</evidence>
<dbReference type="InterPro" id="IPR036156">
    <property type="entry name" value="Beta-gal/glucu_dom_sf"/>
</dbReference>
<feature type="domain" description="Beta galactosidase small chain/" evidence="13">
    <location>
        <begin position="762"/>
        <end position="1038"/>
    </location>
</feature>
<dbReference type="AlphaFoldDB" id="A0A7K0FU86"/>
<evidence type="ECO:0000256" key="1">
    <source>
        <dbReference type="ARBA" id="ARBA00001412"/>
    </source>
</evidence>
<dbReference type="GO" id="GO:0009341">
    <property type="term" value="C:beta-galactosidase complex"/>
    <property type="evidence" value="ECO:0007669"/>
    <property type="project" value="InterPro"/>
</dbReference>
<evidence type="ECO:0000256" key="3">
    <source>
        <dbReference type="ARBA" id="ARBA00001959"/>
    </source>
</evidence>